<dbReference type="Proteomes" id="UP000735302">
    <property type="component" value="Unassembled WGS sequence"/>
</dbReference>
<organism evidence="2 3">
    <name type="scientific">Plakobranchus ocellatus</name>
    <dbReference type="NCBI Taxonomy" id="259542"/>
    <lineage>
        <taxon>Eukaryota</taxon>
        <taxon>Metazoa</taxon>
        <taxon>Spiralia</taxon>
        <taxon>Lophotrochozoa</taxon>
        <taxon>Mollusca</taxon>
        <taxon>Gastropoda</taxon>
        <taxon>Heterobranchia</taxon>
        <taxon>Euthyneura</taxon>
        <taxon>Panpulmonata</taxon>
        <taxon>Sacoglossa</taxon>
        <taxon>Placobranchoidea</taxon>
        <taxon>Plakobranchidae</taxon>
        <taxon>Plakobranchus</taxon>
    </lineage>
</organism>
<dbReference type="EMBL" id="BLXT01003746">
    <property type="protein sequence ID" value="GFO05017.1"/>
    <property type="molecule type" value="Genomic_DNA"/>
</dbReference>
<feature type="compositionally biased region" description="Basic and acidic residues" evidence="1">
    <location>
        <begin position="48"/>
        <end position="77"/>
    </location>
</feature>
<name>A0AAV4ACL2_9GAST</name>
<reference evidence="2 3" key="1">
    <citation type="journal article" date="2021" name="Elife">
        <title>Chloroplast acquisition without the gene transfer in kleptoplastic sea slugs, Plakobranchus ocellatus.</title>
        <authorList>
            <person name="Maeda T."/>
            <person name="Takahashi S."/>
            <person name="Yoshida T."/>
            <person name="Shimamura S."/>
            <person name="Takaki Y."/>
            <person name="Nagai Y."/>
            <person name="Toyoda A."/>
            <person name="Suzuki Y."/>
            <person name="Arimoto A."/>
            <person name="Ishii H."/>
            <person name="Satoh N."/>
            <person name="Nishiyama T."/>
            <person name="Hasebe M."/>
            <person name="Maruyama T."/>
            <person name="Minagawa J."/>
            <person name="Obokata J."/>
            <person name="Shigenobu S."/>
        </authorList>
    </citation>
    <scope>NUCLEOTIDE SEQUENCE [LARGE SCALE GENOMIC DNA]</scope>
</reference>
<comment type="caution">
    <text evidence="2">The sequence shown here is derived from an EMBL/GenBank/DDBJ whole genome shotgun (WGS) entry which is preliminary data.</text>
</comment>
<gene>
    <name evidence="2" type="ORF">PoB_003152200</name>
</gene>
<evidence type="ECO:0000256" key="1">
    <source>
        <dbReference type="SAM" id="MobiDB-lite"/>
    </source>
</evidence>
<evidence type="ECO:0000313" key="2">
    <source>
        <dbReference type="EMBL" id="GFO05017.1"/>
    </source>
</evidence>
<proteinExistence type="predicted"/>
<accession>A0AAV4ACL2</accession>
<sequence>MTTDDPSLGWFILPSLTMGLERRGRGIGGFLQISEWNRNPLGHQSLPRKKEENKRKRVGGEKEKNKMNTDHDDDHFNFRGKQSPTLNENIEEVQTNFKYLTPPAI</sequence>
<evidence type="ECO:0000313" key="3">
    <source>
        <dbReference type="Proteomes" id="UP000735302"/>
    </source>
</evidence>
<feature type="region of interest" description="Disordered" evidence="1">
    <location>
        <begin position="38"/>
        <end position="87"/>
    </location>
</feature>
<dbReference type="AlphaFoldDB" id="A0AAV4ACL2"/>
<protein>
    <submittedName>
        <fullName evidence="2">Uncharacterized protein</fullName>
    </submittedName>
</protein>
<keyword evidence="3" id="KW-1185">Reference proteome</keyword>